<dbReference type="EMBL" id="CP017037">
    <property type="protein sequence ID" value="AOH38784.1"/>
    <property type="molecule type" value="Genomic_DNA"/>
</dbReference>
<feature type="transmembrane region" description="Helical" evidence="1">
    <location>
        <begin position="181"/>
        <end position="202"/>
    </location>
</feature>
<keyword evidence="1" id="KW-1133">Transmembrane helix</keyword>
<feature type="transmembrane region" description="Helical" evidence="1">
    <location>
        <begin position="157"/>
        <end position="175"/>
    </location>
</feature>
<dbReference type="PROSITE" id="PS51257">
    <property type="entry name" value="PROKAR_LIPOPROTEIN"/>
    <property type="match status" value="1"/>
</dbReference>
<evidence type="ECO:0000313" key="3">
    <source>
        <dbReference type="Proteomes" id="UP000094757"/>
    </source>
</evidence>
<feature type="transmembrane region" description="Helical" evidence="1">
    <location>
        <begin position="124"/>
        <end position="150"/>
    </location>
</feature>
<dbReference type="STRING" id="39950.BCB69_01580"/>
<dbReference type="RefSeq" id="WP_069176817.1">
    <property type="nucleotide sequence ID" value="NZ_CP017037.1"/>
</dbReference>
<organism evidence="2 3">
    <name type="scientific">Dialister pneumosintes</name>
    <dbReference type="NCBI Taxonomy" id="39950"/>
    <lineage>
        <taxon>Bacteria</taxon>
        <taxon>Bacillati</taxon>
        <taxon>Bacillota</taxon>
        <taxon>Negativicutes</taxon>
        <taxon>Veillonellales</taxon>
        <taxon>Veillonellaceae</taxon>
        <taxon>Dialister</taxon>
    </lineage>
</organism>
<name>A0A1B3WCV5_9FIRM</name>
<evidence type="ECO:0000313" key="2">
    <source>
        <dbReference type="EMBL" id="AOH38784.1"/>
    </source>
</evidence>
<protein>
    <submittedName>
        <fullName evidence="2">Uncharacterized protein</fullName>
    </submittedName>
</protein>
<accession>A0A1B3WCV5</accession>
<dbReference type="AlphaFoldDB" id="A0A1B3WCV5"/>
<feature type="transmembrane region" description="Helical" evidence="1">
    <location>
        <begin position="20"/>
        <end position="43"/>
    </location>
</feature>
<feature type="transmembrane region" description="Helical" evidence="1">
    <location>
        <begin position="88"/>
        <end position="109"/>
    </location>
</feature>
<sequence>MSFIKRLFLTTTSIIMSCSFLVNSLNSFIVILAPLAIIAWTLLSYSSSTLIDVVVCSAHFVKFMIIPFILSLLFSAFEYYLLAKNKRIIVCFLFTIAHILFANLCVFYWSKIFEFLSLNIPVSFTYACIASVFSVTVPLFFISMVIHLFFPQSLINVFVDSNVTALIASMFIFLISGNENYAITCFWIINILLLIPQFVSLYNPEIENLSNNL</sequence>
<proteinExistence type="predicted"/>
<feature type="transmembrane region" description="Helical" evidence="1">
    <location>
        <begin position="63"/>
        <end position="81"/>
    </location>
</feature>
<dbReference type="Proteomes" id="UP000094757">
    <property type="component" value="Chromosome"/>
</dbReference>
<dbReference type="KEGG" id="dpn:BCB69_01580"/>
<gene>
    <name evidence="2" type="ORF">BCB69_01580</name>
</gene>
<keyword evidence="1" id="KW-0812">Transmembrane</keyword>
<keyword evidence="1" id="KW-0472">Membrane</keyword>
<reference evidence="3" key="1">
    <citation type="submission" date="2016-08" db="EMBL/GenBank/DDBJ databases">
        <authorList>
            <person name="Holder M.E."/>
            <person name="Ajami N.J."/>
            <person name="Petrosino J.F."/>
        </authorList>
    </citation>
    <scope>NUCLEOTIDE SEQUENCE [LARGE SCALE GENOMIC DNA]</scope>
    <source>
        <strain evidence="3">F0677</strain>
    </source>
</reference>
<evidence type="ECO:0000256" key="1">
    <source>
        <dbReference type="SAM" id="Phobius"/>
    </source>
</evidence>